<dbReference type="Pfam" id="PF01138">
    <property type="entry name" value="RNase_PH"/>
    <property type="match status" value="1"/>
</dbReference>
<dbReference type="GO" id="GO:0071028">
    <property type="term" value="P:nuclear mRNA surveillance"/>
    <property type="evidence" value="ECO:0007669"/>
    <property type="project" value="TreeGrafter"/>
</dbReference>
<dbReference type="PANTHER" id="PTHR11953:SF1">
    <property type="entry name" value="EXOSOME COMPLEX COMPONENT RRP46"/>
    <property type="match status" value="1"/>
</dbReference>
<name>A0A132A1Y5_SARSC</name>
<evidence type="ECO:0000256" key="2">
    <source>
        <dbReference type="ARBA" id="ARBA00006678"/>
    </source>
</evidence>
<dbReference type="GO" id="GO:0000176">
    <property type="term" value="C:nuclear exosome (RNase complex)"/>
    <property type="evidence" value="ECO:0007669"/>
    <property type="project" value="TreeGrafter"/>
</dbReference>
<dbReference type="EnsemblMetazoa" id="SSS_361s_mrna">
    <property type="protein sequence ID" value="KAF7493958.1"/>
    <property type="gene ID" value="SSS_361"/>
</dbReference>
<reference evidence="10" key="2">
    <citation type="journal article" date="2020" name="PLoS Negl. Trop. Dis.">
        <title>High-quality nuclear genome for Sarcoptes scabiei-A critical resource for a neglected parasite.</title>
        <authorList>
            <person name="Korhonen P.K."/>
            <person name="Gasser R.B."/>
            <person name="Ma G."/>
            <person name="Wang T."/>
            <person name="Stroehlein A.J."/>
            <person name="Young N.D."/>
            <person name="Ang C.S."/>
            <person name="Fernando D.D."/>
            <person name="Lu H.C."/>
            <person name="Taylor S."/>
            <person name="Reynolds S.L."/>
            <person name="Mofiz E."/>
            <person name="Najaraj S.H."/>
            <person name="Gowda H."/>
            <person name="Madugundu A."/>
            <person name="Renuse S."/>
            <person name="Holt D."/>
            <person name="Pandey A."/>
            <person name="Papenfuss A.T."/>
            <person name="Fischer K."/>
        </authorList>
    </citation>
    <scope>NUCLEOTIDE SEQUENCE [LARGE SCALE GENOMIC DNA]</scope>
</reference>
<dbReference type="GO" id="GO:0003723">
    <property type="term" value="F:RNA binding"/>
    <property type="evidence" value="ECO:0007669"/>
    <property type="project" value="TreeGrafter"/>
</dbReference>
<proteinExistence type="inferred from homology"/>
<dbReference type="InterPro" id="IPR001247">
    <property type="entry name" value="ExoRNase_PH_dom1"/>
</dbReference>
<dbReference type="OrthoDB" id="27298at2759"/>
<dbReference type="InterPro" id="IPR020568">
    <property type="entry name" value="Ribosomal_Su5_D2-typ_SF"/>
</dbReference>
<keyword evidence="7" id="KW-0269">Exonuclease</keyword>
<dbReference type="InterPro" id="IPR050080">
    <property type="entry name" value="RNase_PH"/>
</dbReference>
<dbReference type="GO" id="GO:0034475">
    <property type="term" value="P:U4 snRNA 3'-end processing"/>
    <property type="evidence" value="ECO:0007669"/>
    <property type="project" value="TreeGrafter"/>
</dbReference>
<sequence>MKQEHQNDQSMIVDIYDEDGDDGHEKYYASLSNLNRCSGSAMFTFGDNIVQCSVFGPNPVTWNQNVLKKNYLHILLYPLGQIRNFFKDKSLSYYEYFFKRTLMPLIYNALLPNSRTYLVLNEIEKGSSFLSTSLNAMMLALLDSGHPLNHCIACSGFVLDRRDQQLYSEIDFIQKCTKSIRLLEPCNLTLNNCESIKATFLISNKNTKTAETISILAEGKFSLQNVFDARKKSTKTSAKFLNFTREKIGQSFIR</sequence>
<keyword evidence="5" id="KW-0539">Nucleus</keyword>
<keyword evidence="10" id="KW-1185">Reference proteome</keyword>
<reference evidence="7" key="3">
    <citation type="submission" date="2020-01" db="EMBL/GenBank/DDBJ databases">
        <authorList>
            <person name="Korhonen P.K.K."/>
            <person name="Guangxu M.G."/>
            <person name="Wang T.W."/>
            <person name="Stroehlein A.J.S."/>
            <person name="Young N.D."/>
            <person name="Ang C.-S.A."/>
            <person name="Fernando D.W.F."/>
            <person name="Lu H.L."/>
            <person name="Taylor S.T."/>
            <person name="Ehtesham M.E.M."/>
            <person name="Najaraj S.H.N."/>
            <person name="Harsha G.H.G."/>
            <person name="Madugundu A.M."/>
            <person name="Renuse S.R."/>
            <person name="Holt D.H."/>
            <person name="Pandey A.P."/>
            <person name="Papenfuss A.P."/>
            <person name="Gasser R.B.G."/>
            <person name="Fischer K.F."/>
        </authorList>
    </citation>
    <scope>NUCLEOTIDE SEQUENCE</scope>
    <source>
        <strain evidence="7">SSS_KF_BRIS2020</strain>
    </source>
</reference>
<dbReference type="EMBL" id="WVUK01000054">
    <property type="protein sequence ID" value="KAF7493958.1"/>
    <property type="molecule type" value="Genomic_DNA"/>
</dbReference>
<dbReference type="GO" id="GO:0016075">
    <property type="term" value="P:rRNA catabolic process"/>
    <property type="evidence" value="ECO:0007669"/>
    <property type="project" value="TreeGrafter"/>
</dbReference>
<dbReference type="InterPro" id="IPR027408">
    <property type="entry name" value="PNPase/RNase_PH_dom_sf"/>
</dbReference>
<evidence type="ECO:0000313" key="11">
    <source>
        <dbReference type="Proteomes" id="UP000616769"/>
    </source>
</evidence>
<evidence type="ECO:0000259" key="6">
    <source>
        <dbReference type="Pfam" id="PF01138"/>
    </source>
</evidence>
<dbReference type="GO" id="GO:0004527">
    <property type="term" value="F:exonuclease activity"/>
    <property type="evidence" value="ECO:0007669"/>
    <property type="project" value="UniProtKB-KW"/>
</dbReference>
<comment type="similarity">
    <text evidence="2">Belongs to the RNase PH family.</text>
</comment>
<organism evidence="8 11">
    <name type="scientific">Sarcoptes scabiei</name>
    <name type="common">Itch mite</name>
    <name type="synonym">Acarus scabiei</name>
    <dbReference type="NCBI Taxonomy" id="52283"/>
    <lineage>
        <taxon>Eukaryota</taxon>
        <taxon>Metazoa</taxon>
        <taxon>Ecdysozoa</taxon>
        <taxon>Arthropoda</taxon>
        <taxon>Chelicerata</taxon>
        <taxon>Arachnida</taxon>
        <taxon>Acari</taxon>
        <taxon>Acariformes</taxon>
        <taxon>Sarcoptiformes</taxon>
        <taxon>Astigmata</taxon>
        <taxon>Psoroptidia</taxon>
        <taxon>Sarcoptoidea</taxon>
        <taxon>Sarcoptidae</taxon>
        <taxon>Sarcoptinae</taxon>
        <taxon>Sarcoptes</taxon>
    </lineage>
</organism>
<dbReference type="VEuPathDB" id="VectorBase:SSCA001340"/>
<evidence type="ECO:0000313" key="8">
    <source>
        <dbReference type="EMBL" id="KPM04839.1"/>
    </source>
</evidence>
<keyword evidence="7" id="KW-0378">Hydrolase</keyword>
<keyword evidence="3" id="KW-0698">rRNA processing</keyword>
<feature type="domain" description="Exoribonuclease phosphorolytic" evidence="6">
    <location>
        <begin position="30"/>
        <end position="147"/>
    </location>
</feature>
<dbReference type="Proteomes" id="UP000070412">
    <property type="component" value="Unassembled WGS sequence"/>
</dbReference>
<evidence type="ECO:0000313" key="10">
    <source>
        <dbReference type="Proteomes" id="UP000070412"/>
    </source>
</evidence>
<reference evidence="9" key="4">
    <citation type="submission" date="2022-06" db="UniProtKB">
        <authorList>
            <consortium name="EnsemblMetazoa"/>
        </authorList>
    </citation>
    <scope>IDENTIFICATION</scope>
</reference>
<dbReference type="GO" id="GO:0000177">
    <property type="term" value="C:cytoplasmic exosome (RNase complex)"/>
    <property type="evidence" value="ECO:0007669"/>
    <property type="project" value="TreeGrafter"/>
</dbReference>
<comment type="subcellular location">
    <subcellularLocation>
        <location evidence="1">Nucleus</location>
    </subcellularLocation>
</comment>
<evidence type="ECO:0000313" key="9">
    <source>
        <dbReference type="EnsemblMetazoa" id="KAF7493958.1"/>
    </source>
</evidence>
<gene>
    <name evidence="7" type="primary">SSS_361g</name>
    <name evidence="8" type="ORF">QR98_0032930</name>
    <name evidence="7" type="ORF">SSS_361</name>
</gene>
<dbReference type="PANTHER" id="PTHR11953">
    <property type="entry name" value="EXOSOME COMPLEX COMPONENT"/>
    <property type="match status" value="1"/>
</dbReference>
<dbReference type="OMA" id="CESIKAT"/>
<evidence type="ECO:0000256" key="3">
    <source>
        <dbReference type="ARBA" id="ARBA00022552"/>
    </source>
</evidence>
<dbReference type="Proteomes" id="UP000616769">
    <property type="component" value="Unassembled WGS sequence"/>
</dbReference>
<evidence type="ECO:0000256" key="1">
    <source>
        <dbReference type="ARBA" id="ARBA00004123"/>
    </source>
</evidence>
<keyword evidence="4" id="KW-0271">Exosome</keyword>
<evidence type="ECO:0000313" key="7">
    <source>
        <dbReference type="EMBL" id="KAF7493958.1"/>
    </source>
</evidence>
<dbReference type="GO" id="GO:0005730">
    <property type="term" value="C:nucleolus"/>
    <property type="evidence" value="ECO:0007669"/>
    <property type="project" value="TreeGrafter"/>
</dbReference>
<accession>A0A132A1Y5</accession>
<dbReference type="EMBL" id="JXLN01009984">
    <property type="protein sequence ID" value="KPM04839.1"/>
    <property type="molecule type" value="Genomic_DNA"/>
</dbReference>
<dbReference type="GO" id="GO:0071051">
    <property type="term" value="P:poly(A)-dependent snoRNA 3'-end processing"/>
    <property type="evidence" value="ECO:0007669"/>
    <property type="project" value="TreeGrafter"/>
</dbReference>
<dbReference type="AlphaFoldDB" id="A0A132A1Y5"/>
<dbReference type="SUPFAM" id="SSF54211">
    <property type="entry name" value="Ribosomal protein S5 domain 2-like"/>
    <property type="match status" value="1"/>
</dbReference>
<protein>
    <submittedName>
        <fullName evidence="8">Exosome complex component RRP41-like protein 2</fullName>
    </submittedName>
    <submittedName>
        <fullName evidence="7">Exosome complex exonuclease RRP46 -like protein</fullName>
    </submittedName>
</protein>
<evidence type="ECO:0000256" key="4">
    <source>
        <dbReference type="ARBA" id="ARBA00022835"/>
    </source>
</evidence>
<dbReference type="GO" id="GO:0006364">
    <property type="term" value="P:rRNA processing"/>
    <property type="evidence" value="ECO:0007669"/>
    <property type="project" value="UniProtKB-KW"/>
</dbReference>
<dbReference type="Gene3D" id="3.30.230.70">
    <property type="entry name" value="GHMP Kinase, N-terminal domain"/>
    <property type="match status" value="1"/>
</dbReference>
<keyword evidence="7" id="KW-0540">Nuclease</keyword>
<evidence type="ECO:0000256" key="5">
    <source>
        <dbReference type="ARBA" id="ARBA00023242"/>
    </source>
</evidence>
<reference evidence="8 11" key="1">
    <citation type="journal article" date="2015" name="Parasit. Vectors">
        <title>Draft genome of the scabies mite.</title>
        <authorList>
            <person name="Rider S.D.Jr."/>
            <person name="Morgan M.S."/>
            <person name="Arlian L.G."/>
        </authorList>
    </citation>
    <scope>NUCLEOTIDE SEQUENCE [LARGE SCALE GENOMIC DNA]</scope>
    <source>
        <strain evidence="8">Arlian Lab</strain>
    </source>
</reference>